<keyword evidence="12" id="KW-1185">Reference proteome</keyword>
<dbReference type="Gene3D" id="2.30.30.60">
    <property type="match status" value="1"/>
</dbReference>
<dbReference type="InterPro" id="IPR011066">
    <property type="entry name" value="MscS_channel_C_sf"/>
</dbReference>
<evidence type="ECO:0000256" key="7">
    <source>
        <dbReference type="SAM" id="Phobius"/>
    </source>
</evidence>
<dbReference type="GO" id="GO:0005886">
    <property type="term" value="C:plasma membrane"/>
    <property type="evidence" value="ECO:0007669"/>
    <property type="project" value="UniProtKB-SubCell"/>
</dbReference>
<organism evidence="11 12">
    <name type="scientific">Hujiaoplasma nucleasis</name>
    <dbReference type="NCBI Taxonomy" id="2725268"/>
    <lineage>
        <taxon>Bacteria</taxon>
        <taxon>Bacillati</taxon>
        <taxon>Mycoplasmatota</taxon>
        <taxon>Mollicutes</taxon>
        <taxon>Candidatus Izemoplasmatales</taxon>
        <taxon>Hujiaoplasmataceae</taxon>
        <taxon>Hujiaoplasma</taxon>
    </lineage>
</organism>
<evidence type="ECO:0000256" key="5">
    <source>
        <dbReference type="ARBA" id="ARBA00022989"/>
    </source>
</evidence>
<evidence type="ECO:0000256" key="2">
    <source>
        <dbReference type="ARBA" id="ARBA00008017"/>
    </source>
</evidence>
<dbReference type="InterPro" id="IPR011014">
    <property type="entry name" value="MscS_channel_TM-2"/>
</dbReference>
<dbReference type="AlphaFoldDB" id="A0A7L6MZK6"/>
<evidence type="ECO:0000259" key="10">
    <source>
        <dbReference type="Pfam" id="PF21088"/>
    </source>
</evidence>
<keyword evidence="5 7" id="KW-1133">Transmembrane helix</keyword>
<comment type="similarity">
    <text evidence="2">Belongs to the MscS (TC 1.A.23) family.</text>
</comment>
<protein>
    <submittedName>
        <fullName evidence="11">Mechanosensitive ion channel family protein</fullName>
    </submittedName>
</protein>
<feature type="domain" description="Mechanosensitive ion channel transmembrane helices 2/3" evidence="10">
    <location>
        <begin position="136"/>
        <end position="176"/>
    </location>
</feature>
<dbReference type="InterPro" id="IPR010920">
    <property type="entry name" value="LSM_dom_sf"/>
</dbReference>
<evidence type="ECO:0000256" key="1">
    <source>
        <dbReference type="ARBA" id="ARBA00004651"/>
    </source>
</evidence>
<dbReference type="Gene3D" id="1.10.287.1260">
    <property type="match status" value="1"/>
</dbReference>
<evidence type="ECO:0000259" key="9">
    <source>
        <dbReference type="Pfam" id="PF21082"/>
    </source>
</evidence>
<evidence type="ECO:0000313" key="12">
    <source>
        <dbReference type="Proteomes" id="UP000512167"/>
    </source>
</evidence>
<dbReference type="SUPFAM" id="SSF50182">
    <property type="entry name" value="Sm-like ribonucleoproteins"/>
    <property type="match status" value="1"/>
</dbReference>
<sequence>MVFPLPINILISLGIVVLAIAYYLLINKFINKSDDKINKLIIFVYYLIFFIIIILGLGFGFYIWGYDLKTYLQDLWATVGDGVLEKLGAIISTVIIILVSGFIVKIFRLLVRRSQKYMKTSNERRKHTILKITSSIVNYTVKIIALLLILAVWGVNVLPALAGLGILGLVVGLGAQDLIKDIIAGFFIVFEKHFDVGDMIEVEGYKGEVIDIGLKTTRVMNWKKDVKIYNNSSLRNLINYSLTESIAIVEFGIAYESDLDKTLEILAAELPKTRALIPSLIEDPVCVGVIALADSSINLRVVGKTSTEQHYGVERILRKEIKKILDAHGIEIPFPQIVMHEAKK</sequence>
<dbReference type="Pfam" id="PF21082">
    <property type="entry name" value="MS_channel_3rd"/>
    <property type="match status" value="1"/>
</dbReference>
<dbReference type="SUPFAM" id="SSF82861">
    <property type="entry name" value="Mechanosensitive channel protein MscS (YggB), transmembrane region"/>
    <property type="match status" value="1"/>
</dbReference>
<proteinExistence type="inferred from homology"/>
<feature type="transmembrane region" description="Helical" evidence="7">
    <location>
        <begin position="6"/>
        <end position="25"/>
    </location>
</feature>
<feature type="domain" description="Mechanosensitive ion channel MscS" evidence="8">
    <location>
        <begin position="177"/>
        <end position="241"/>
    </location>
</feature>
<gene>
    <name evidence="11" type="ORF">HF295_00530</name>
</gene>
<feature type="transmembrane region" description="Helical" evidence="7">
    <location>
        <begin position="37"/>
        <end position="66"/>
    </location>
</feature>
<dbReference type="Gene3D" id="3.30.70.100">
    <property type="match status" value="1"/>
</dbReference>
<dbReference type="GO" id="GO:0008381">
    <property type="term" value="F:mechanosensitive monoatomic ion channel activity"/>
    <property type="evidence" value="ECO:0007669"/>
    <property type="project" value="InterPro"/>
</dbReference>
<dbReference type="PANTHER" id="PTHR30460">
    <property type="entry name" value="MODERATE CONDUCTANCE MECHANOSENSITIVE CHANNEL YBIO"/>
    <property type="match status" value="1"/>
</dbReference>
<evidence type="ECO:0000256" key="3">
    <source>
        <dbReference type="ARBA" id="ARBA00022475"/>
    </source>
</evidence>
<dbReference type="KEGG" id="tbk:HF295_00530"/>
<keyword evidence="4 7" id="KW-0812">Transmembrane</keyword>
<keyword evidence="6 7" id="KW-0472">Membrane</keyword>
<dbReference type="PANTHER" id="PTHR30460:SF0">
    <property type="entry name" value="MODERATE CONDUCTANCE MECHANOSENSITIVE CHANNEL YBIO"/>
    <property type="match status" value="1"/>
</dbReference>
<dbReference type="InterPro" id="IPR006685">
    <property type="entry name" value="MscS_channel_2nd"/>
</dbReference>
<dbReference type="InterPro" id="IPR045276">
    <property type="entry name" value="YbiO_bact"/>
</dbReference>
<reference evidence="11 12" key="1">
    <citation type="submission" date="2020-04" db="EMBL/GenBank/DDBJ databases">
        <authorList>
            <person name="Zheng R.K."/>
            <person name="Sun C.M."/>
        </authorList>
    </citation>
    <scope>NUCLEOTIDE SEQUENCE [LARGE SCALE GENOMIC DNA]</scope>
    <source>
        <strain evidence="12">zrk29</strain>
    </source>
</reference>
<dbReference type="Proteomes" id="UP000512167">
    <property type="component" value="Chromosome"/>
</dbReference>
<evidence type="ECO:0000256" key="4">
    <source>
        <dbReference type="ARBA" id="ARBA00022692"/>
    </source>
</evidence>
<evidence type="ECO:0000256" key="6">
    <source>
        <dbReference type="ARBA" id="ARBA00023136"/>
    </source>
</evidence>
<feature type="transmembrane region" description="Helical" evidence="7">
    <location>
        <begin position="128"/>
        <end position="151"/>
    </location>
</feature>
<dbReference type="SUPFAM" id="SSF82689">
    <property type="entry name" value="Mechanosensitive channel protein MscS (YggB), C-terminal domain"/>
    <property type="match status" value="1"/>
</dbReference>
<evidence type="ECO:0000313" key="11">
    <source>
        <dbReference type="EMBL" id="QLY39423.1"/>
    </source>
</evidence>
<evidence type="ECO:0000259" key="8">
    <source>
        <dbReference type="Pfam" id="PF00924"/>
    </source>
</evidence>
<keyword evidence="3" id="KW-1003">Cell membrane</keyword>
<dbReference type="InterPro" id="IPR049278">
    <property type="entry name" value="MS_channel_C"/>
</dbReference>
<feature type="transmembrane region" description="Helical" evidence="7">
    <location>
        <begin position="86"/>
        <end position="107"/>
    </location>
</feature>
<feature type="transmembrane region" description="Helical" evidence="7">
    <location>
        <begin position="157"/>
        <end position="175"/>
    </location>
</feature>
<name>A0A7L6MZK6_9MOLU</name>
<dbReference type="EMBL" id="CP051151">
    <property type="protein sequence ID" value="QLY39423.1"/>
    <property type="molecule type" value="Genomic_DNA"/>
</dbReference>
<dbReference type="Pfam" id="PF00924">
    <property type="entry name" value="MS_channel_2nd"/>
    <property type="match status" value="1"/>
</dbReference>
<dbReference type="InterPro" id="IPR023408">
    <property type="entry name" value="MscS_beta-dom_sf"/>
</dbReference>
<dbReference type="InterPro" id="IPR049142">
    <property type="entry name" value="MS_channel_1st"/>
</dbReference>
<comment type="subcellular location">
    <subcellularLocation>
        <location evidence="1">Cell membrane</location>
        <topology evidence="1">Multi-pass membrane protein</topology>
    </subcellularLocation>
</comment>
<dbReference type="Pfam" id="PF21088">
    <property type="entry name" value="MS_channel_1st"/>
    <property type="match status" value="1"/>
</dbReference>
<accession>A0A7L6MZK6</accession>
<dbReference type="RefSeq" id="WP_312031890.1">
    <property type="nucleotide sequence ID" value="NZ_CP051151.1"/>
</dbReference>
<feature type="domain" description="Mechanosensitive ion channel MscS C-terminal" evidence="9">
    <location>
        <begin position="249"/>
        <end position="332"/>
    </location>
</feature>